<dbReference type="PANTHER" id="PTHR11236">
    <property type="entry name" value="AMINOBENZOATE/ANTHRANILATE SYNTHASE"/>
    <property type="match status" value="1"/>
</dbReference>
<feature type="domain" description="Chorismate-utilising enzyme C-terminal" evidence="1">
    <location>
        <begin position="189"/>
        <end position="443"/>
    </location>
</feature>
<evidence type="ECO:0008006" key="5">
    <source>
        <dbReference type="Google" id="ProtNLM"/>
    </source>
</evidence>
<dbReference type="PANTHER" id="PTHR11236:SF9">
    <property type="entry name" value="ANTHRANILATE SYNTHASE COMPONENT 1"/>
    <property type="match status" value="1"/>
</dbReference>
<reference evidence="3 4" key="1">
    <citation type="journal article" date="2016" name="Nat. Commun.">
        <title>Thousands of microbial genomes shed light on interconnected biogeochemical processes in an aquifer system.</title>
        <authorList>
            <person name="Anantharaman K."/>
            <person name="Brown C.T."/>
            <person name="Hug L.A."/>
            <person name="Sharon I."/>
            <person name="Castelle C.J."/>
            <person name="Probst A.J."/>
            <person name="Thomas B.C."/>
            <person name="Singh A."/>
            <person name="Wilkins M.J."/>
            <person name="Karaoz U."/>
            <person name="Brodie E.L."/>
            <person name="Williams K.H."/>
            <person name="Hubbard S.S."/>
            <person name="Banfield J.F."/>
        </authorList>
    </citation>
    <scope>NUCLEOTIDE SEQUENCE [LARGE SCALE GENOMIC DNA]</scope>
</reference>
<proteinExistence type="predicted"/>
<dbReference type="InterPro" id="IPR006805">
    <property type="entry name" value="Anth_synth_I_N"/>
</dbReference>
<dbReference type="Gene3D" id="3.60.120.10">
    <property type="entry name" value="Anthranilate synthase"/>
    <property type="match status" value="1"/>
</dbReference>
<organism evidence="3 4">
    <name type="scientific">Candidatus Gottesmanbacteria bacterium RIFCSPLOWO2_01_FULL_39_12b</name>
    <dbReference type="NCBI Taxonomy" id="1798388"/>
    <lineage>
        <taxon>Bacteria</taxon>
        <taxon>Candidatus Gottesmaniibacteriota</taxon>
    </lineage>
</organism>
<dbReference type="SUPFAM" id="SSF56322">
    <property type="entry name" value="ADC synthase"/>
    <property type="match status" value="1"/>
</dbReference>
<dbReference type="InterPro" id="IPR015890">
    <property type="entry name" value="Chorismate_C"/>
</dbReference>
<gene>
    <name evidence="3" type="ORF">A2960_05405</name>
</gene>
<dbReference type="EMBL" id="MFJR01000015">
    <property type="protein sequence ID" value="OGG25777.1"/>
    <property type="molecule type" value="Genomic_DNA"/>
</dbReference>
<dbReference type="InterPro" id="IPR019999">
    <property type="entry name" value="Anth_synth_I-like"/>
</dbReference>
<dbReference type="Proteomes" id="UP000176609">
    <property type="component" value="Unassembled WGS sequence"/>
</dbReference>
<sequence>MVNIFSGIKLGNYREKQLDISVSAFEIFKRLYPYCKNIFLLESLGIEGKYNRYSYIGFNPLFTISARNKELIVNGKIRKVENPYLFLSSFSSLLKSDPDHHGYSGGLVGYISYEATRYFEPAFVGFEHSGFPDFEFGLFLDGLRFDKKTKKCVYFYRGVSKLSNIIAHINQKSTLSLFSFKKIGVNKSREEHKEIVLNTLEHIKAGDIFQAVLSVKTYYQLLGDKRRIYAALRQINPSPYMFYFKFGQKEIITASPELLIKVEGKHIEHFGTLAGTIGRGVNEDEDKELARVLGHDEKERAEHLMMVDLARNDLGKICEFESIRVDKLAAVRKYSHVQHLYTEVSGKLKETKDAFSALSACFPAGTLTGAPKIEAMKIITGLEGEARGPYGGVGGYFSLNGDSMLAITIRSIFVNGEQGYTQTGSGIVLDSSPEKEYQEILNKQKAIEEALRLAAPDSG</sequence>
<protein>
    <recommendedName>
        <fullName evidence="5">Anthranilate synthase component I</fullName>
    </recommendedName>
</protein>
<dbReference type="AlphaFoldDB" id="A0A1F6AND6"/>
<dbReference type="PRINTS" id="PR00095">
    <property type="entry name" value="ANTSNTHASEI"/>
</dbReference>
<dbReference type="InterPro" id="IPR005801">
    <property type="entry name" value="ADC_synthase"/>
</dbReference>
<evidence type="ECO:0000259" key="2">
    <source>
        <dbReference type="Pfam" id="PF04715"/>
    </source>
</evidence>
<dbReference type="Pfam" id="PF00425">
    <property type="entry name" value="Chorismate_bind"/>
    <property type="match status" value="1"/>
</dbReference>
<evidence type="ECO:0000313" key="4">
    <source>
        <dbReference type="Proteomes" id="UP000176609"/>
    </source>
</evidence>
<dbReference type="Pfam" id="PF04715">
    <property type="entry name" value="Anth_synt_I_N"/>
    <property type="match status" value="1"/>
</dbReference>
<accession>A0A1F6AND6</accession>
<feature type="domain" description="Anthranilate synthase component I N-terminal" evidence="2">
    <location>
        <begin position="25"/>
        <end position="153"/>
    </location>
</feature>
<name>A0A1F6AND6_9BACT</name>
<evidence type="ECO:0000259" key="1">
    <source>
        <dbReference type="Pfam" id="PF00425"/>
    </source>
</evidence>
<comment type="caution">
    <text evidence="3">The sequence shown here is derived from an EMBL/GenBank/DDBJ whole genome shotgun (WGS) entry which is preliminary data.</text>
</comment>
<dbReference type="GO" id="GO:0000162">
    <property type="term" value="P:L-tryptophan biosynthetic process"/>
    <property type="evidence" value="ECO:0007669"/>
    <property type="project" value="TreeGrafter"/>
</dbReference>
<evidence type="ECO:0000313" key="3">
    <source>
        <dbReference type="EMBL" id="OGG25777.1"/>
    </source>
</evidence>